<name>A0ABU4XP33_9HYPH</name>
<dbReference type="EMBL" id="JAVIIZ010000031">
    <property type="protein sequence ID" value="MDX8476343.1"/>
    <property type="molecule type" value="Genomic_DNA"/>
</dbReference>
<dbReference type="Proteomes" id="UP001271780">
    <property type="component" value="Unassembled WGS sequence"/>
</dbReference>
<protein>
    <submittedName>
        <fullName evidence="1">Uncharacterized protein</fullName>
    </submittedName>
</protein>
<gene>
    <name evidence="1" type="ORF">RFM27_30220</name>
</gene>
<evidence type="ECO:0000313" key="1">
    <source>
        <dbReference type="EMBL" id="MDX8476343.1"/>
    </source>
</evidence>
<feature type="non-terminal residue" evidence="1">
    <location>
        <position position="1"/>
    </location>
</feature>
<proteinExistence type="predicted"/>
<sequence>WGKGGSQPGCTSTILPLIGRHCKTDCGADVGLCWSKSDIPTEVLWNPSLIPEPLCAIAKLPTKRSSFQCNEFQFQI</sequence>
<keyword evidence="2" id="KW-1185">Reference proteome</keyword>
<accession>A0ABU4XP33</accession>
<dbReference type="RefSeq" id="WP_320229514.1">
    <property type="nucleotide sequence ID" value="NZ_JAVIIX010000030.1"/>
</dbReference>
<reference evidence="1 2" key="1">
    <citation type="submission" date="2023-08" db="EMBL/GenBank/DDBJ databases">
        <title>Implementing the SeqCode for naming new Mesorhizobium species isolated from Vachellia karroo root nodules.</title>
        <authorList>
            <person name="Van Lill M."/>
        </authorList>
    </citation>
    <scope>NUCLEOTIDE SEQUENCE [LARGE SCALE GENOMIC DNA]</scope>
    <source>
        <strain evidence="1 2">VK23A</strain>
    </source>
</reference>
<comment type="caution">
    <text evidence="1">The sequence shown here is derived from an EMBL/GenBank/DDBJ whole genome shotgun (WGS) entry which is preliminary data.</text>
</comment>
<evidence type="ECO:0000313" key="2">
    <source>
        <dbReference type="Proteomes" id="UP001271780"/>
    </source>
</evidence>
<organism evidence="1 2">
    <name type="scientific">Mesorhizobium dulcispinae</name>
    <dbReference type="NCBI Taxonomy" id="3072316"/>
    <lineage>
        <taxon>Bacteria</taxon>
        <taxon>Pseudomonadati</taxon>
        <taxon>Pseudomonadota</taxon>
        <taxon>Alphaproteobacteria</taxon>
        <taxon>Hyphomicrobiales</taxon>
        <taxon>Phyllobacteriaceae</taxon>
        <taxon>Mesorhizobium</taxon>
    </lineage>
</organism>